<dbReference type="Gene3D" id="3.40.30.10">
    <property type="entry name" value="Glutaredoxin"/>
    <property type="match status" value="1"/>
</dbReference>
<keyword evidence="8" id="KW-1185">Reference proteome</keyword>
<dbReference type="InterPro" id="IPR013766">
    <property type="entry name" value="Thioredoxin_domain"/>
</dbReference>
<evidence type="ECO:0000259" key="6">
    <source>
        <dbReference type="PROSITE" id="PS51352"/>
    </source>
</evidence>
<keyword evidence="5" id="KW-0732">Signal</keyword>
<reference evidence="7 8" key="1">
    <citation type="submission" date="2017-08" db="EMBL/GenBank/DDBJ databases">
        <title>Complete genome sequence of Mucilaginibacter sp. strain BJC16-A31.</title>
        <authorList>
            <consortium name="Henan University of Science and Technology"/>
            <person name="You X."/>
        </authorList>
    </citation>
    <scope>NUCLEOTIDE SEQUENCE [LARGE SCALE GENOMIC DNA]</scope>
    <source>
        <strain evidence="7 8">BJC16-A31</strain>
    </source>
</reference>
<dbReference type="RefSeq" id="WP_094572631.1">
    <property type="nucleotide sequence ID" value="NZ_CP022743.1"/>
</dbReference>
<protein>
    <recommendedName>
        <fullName evidence="6">Thioredoxin domain-containing protein</fullName>
    </recommendedName>
</protein>
<accession>A0A223P3F5</accession>
<feature type="domain" description="Thioredoxin" evidence="6">
    <location>
        <begin position="19"/>
        <end position="162"/>
    </location>
</feature>
<dbReference type="PANTHER" id="PTHR42852:SF6">
    <property type="entry name" value="THIOL:DISULFIDE INTERCHANGE PROTEIN DSBE"/>
    <property type="match status" value="1"/>
</dbReference>
<name>A0A223P3F5_9SPHI</name>
<feature type="chain" id="PRO_5013279450" description="Thioredoxin domain-containing protein" evidence="5">
    <location>
        <begin position="18"/>
        <end position="397"/>
    </location>
</feature>
<dbReference type="Pfam" id="PF12543">
    <property type="entry name" value="DUF3738"/>
    <property type="match status" value="1"/>
</dbReference>
<dbReference type="GO" id="GO:0017004">
    <property type="term" value="P:cytochrome complex assembly"/>
    <property type="evidence" value="ECO:0007669"/>
    <property type="project" value="UniProtKB-KW"/>
</dbReference>
<dbReference type="PROSITE" id="PS51352">
    <property type="entry name" value="THIOREDOXIN_2"/>
    <property type="match status" value="1"/>
</dbReference>
<dbReference type="SUPFAM" id="SSF52833">
    <property type="entry name" value="Thioredoxin-like"/>
    <property type="match status" value="1"/>
</dbReference>
<dbReference type="KEGG" id="muc:MuYL_4754"/>
<evidence type="ECO:0000256" key="5">
    <source>
        <dbReference type="SAM" id="SignalP"/>
    </source>
</evidence>
<gene>
    <name evidence="7" type="ORF">MuYL_4754</name>
</gene>
<keyword evidence="2" id="KW-0201">Cytochrome c-type biogenesis</keyword>
<dbReference type="CDD" id="cd02966">
    <property type="entry name" value="TlpA_like_family"/>
    <property type="match status" value="1"/>
</dbReference>
<dbReference type="EMBL" id="CP022743">
    <property type="protein sequence ID" value="ASU36637.1"/>
    <property type="molecule type" value="Genomic_DNA"/>
</dbReference>
<dbReference type="OrthoDB" id="1118217at2"/>
<dbReference type="NCBIfam" id="TIGR03435">
    <property type="entry name" value="Soli_TIGR03435"/>
    <property type="match status" value="1"/>
</dbReference>
<evidence type="ECO:0000256" key="2">
    <source>
        <dbReference type="ARBA" id="ARBA00022748"/>
    </source>
</evidence>
<feature type="signal peptide" evidence="5">
    <location>
        <begin position="1"/>
        <end position="17"/>
    </location>
</feature>
<evidence type="ECO:0000256" key="4">
    <source>
        <dbReference type="ARBA" id="ARBA00023284"/>
    </source>
</evidence>
<proteinExistence type="predicted"/>
<dbReference type="InterPro" id="IPR050553">
    <property type="entry name" value="Thioredoxin_ResA/DsbE_sf"/>
</dbReference>
<dbReference type="AlphaFoldDB" id="A0A223P3F5"/>
<evidence type="ECO:0000313" key="7">
    <source>
        <dbReference type="EMBL" id="ASU36637.1"/>
    </source>
</evidence>
<dbReference type="GO" id="GO:0016491">
    <property type="term" value="F:oxidoreductase activity"/>
    <property type="evidence" value="ECO:0007669"/>
    <property type="project" value="InterPro"/>
</dbReference>
<sequence length="397" mass="44666">MKKITLLLVLATSFAVAQVKNGEPVPDINFQTILNAPVKNTMLHNLKGKVVLLDFWATWCGSCIEAMPHLKQLQQKFPGKLQIITITDETPKRTAQFLAVKPSNLWFAIDTGRDIASLFPHQLIPHSVLIGADGKLIANTSPELVTEKVIDSVLNNKEIHLAEKKDVVMDYQEIIKKYFFAADTVKSRFSMLPEIKGAPGLSTTWLMDSTFNGRRLTCLNLGLTSLYRLANNDFPYSRILDKTVKSKNDRPYCLDIIVAKKEDLLPTLQKELAKRFDLQAQVEQQSKTAWVLKITDPEKFKKNLRNTSGKRTYSASHGAIDEQNITMSDFADYLESYGLGKLPVVDETGNTEKFDINFSFQPENPASLIQVLTDMGLGVEKQERKIGVLLIYNQKTS</sequence>
<dbReference type="GO" id="GO:0030313">
    <property type="term" value="C:cell envelope"/>
    <property type="evidence" value="ECO:0007669"/>
    <property type="project" value="UniProtKB-SubCell"/>
</dbReference>
<dbReference type="InterPro" id="IPR013740">
    <property type="entry name" value="Redoxin"/>
</dbReference>
<dbReference type="InterPro" id="IPR036249">
    <property type="entry name" value="Thioredoxin-like_sf"/>
</dbReference>
<organism evidence="7 8">
    <name type="scientific">Mucilaginibacter xinganensis</name>
    <dbReference type="NCBI Taxonomy" id="1234841"/>
    <lineage>
        <taxon>Bacteria</taxon>
        <taxon>Pseudomonadati</taxon>
        <taxon>Bacteroidota</taxon>
        <taxon>Sphingobacteriia</taxon>
        <taxon>Sphingobacteriales</taxon>
        <taxon>Sphingobacteriaceae</taxon>
        <taxon>Mucilaginibacter</taxon>
    </lineage>
</organism>
<dbReference type="PANTHER" id="PTHR42852">
    <property type="entry name" value="THIOL:DISULFIDE INTERCHANGE PROTEIN DSBE"/>
    <property type="match status" value="1"/>
</dbReference>
<evidence type="ECO:0000256" key="3">
    <source>
        <dbReference type="ARBA" id="ARBA00023157"/>
    </source>
</evidence>
<evidence type="ECO:0000313" key="8">
    <source>
        <dbReference type="Proteomes" id="UP000215002"/>
    </source>
</evidence>
<dbReference type="Proteomes" id="UP000215002">
    <property type="component" value="Chromosome"/>
</dbReference>
<evidence type="ECO:0000256" key="1">
    <source>
        <dbReference type="ARBA" id="ARBA00004196"/>
    </source>
</evidence>
<dbReference type="InterPro" id="IPR017801">
    <property type="entry name" value="DUF3738"/>
</dbReference>
<dbReference type="Pfam" id="PF08534">
    <property type="entry name" value="Redoxin"/>
    <property type="match status" value="1"/>
</dbReference>
<keyword evidence="4" id="KW-0676">Redox-active center</keyword>
<keyword evidence="3" id="KW-1015">Disulfide bond</keyword>
<comment type="subcellular location">
    <subcellularLocation>
        <location evidence="1">Cell envelope</location>
    </subcellularLocation>
</comment>